<feature type="non-terminal residue" evidence="3">
    <location>
        <position position="1"/>
    </location>
</feature>
<organism evidence="3">
    <name type="scientific">Rhododendron williamsianum</name>
    <dbReference type="NCBI Taxonomy" id="262921"/>
    <lineage>
        <taxon>Eukaryota</taxon>
        <taxon>Viridiplantae</taxon>
        <taxon>Streptophyta</taxon>
        <taxon>Embryophyta</taxon>
        <taxon>Tracheophyta</taxon>
        <taxon>Spermatophyta</taxon>
        <taxon>Magnoliopsida</taxon>
        <taxon>eudicotyledons</taxon>
        <taxon>Gunneridae</taxon>
        <taxon>Pentapetalae</taxon>
        <taxon>asterids</taxon>
        <taxon>Ericales</taxon>
        <taxon>Ericaceae</taxon>
        <taxon>Ericoideae</taxon>
        <taxon>Rhodoreae</taxon>
        <taxon>Rhododendron</taxon>
    </lineage>
</organism>
<proteinExistence type="predicted"/>
<dbReference type="EMBL" id="QEFC01004100">
    <property type="protein sequence ID" value="KAE9445528.1"/>
    <property type="molecule type" value="Genomic_DNA"/>
</dbReference>
<feature type="compositionally biased region" description="Basic and acidic residues" evidence="1">
    <location>
        <begin position="65"/>
        <end position="95"/>
    </location>
</feature>
<dbReference type="PANTHER" id="PTHR15863:SF2">
    <property type="entry name" value="MRN COMPLEX-INTERACTING PROTEIN"/>
    <property type="match status" value="1"/>
</dbReference>
<feature type="region of interest" description="Disordered" evidence="1">
    <location>
        <begin position="56"/>
        <end position="108"/>
    </location>
</feature>
<evidence type="ECO:0000259" key="2">
    <source>
        <dbReference type="Pfam" id="PF15749"/>
    </source>
</evidence>
<comment type="caution">
    <text evidence="3">The sequence shown here is derived from an EMBL/GenBank/DDBJ whole genome shotgun (WGS) entry which is preliminary data.</text>
</comment>
<dbReference type="InterPro" id="IPR049472">
    <property type="entry name" value="MRNIP_N"/>
</dbReference>
<reference evidence="3" key="1">
    <citation type="journal article" date="2019" name="Genome Biol. Evol.">
        <title>The Rhododendron genome and chromosomal organization provide insight into shared whole-genome duplications across the heath family (Ericaceae).</title>
        <authorList>
            <person name="Soza V.L."/>
            <person name="Lindsley D."/>
            <person name="Waalkes A."/>
            <person name="Ramage E."/>
            <person name="Patwardhan R.P."/>
            <person name="Burton J.N."/>
            <person name="Adey A."/>
            <person name="Kumar A."/>
            <person name="Qiu R."/>
            <person name="Shendure J."/>
            <person name="Hall B."/>
        </authorList>
    </citation>
    <scope>NUCLEOTIDE SEQUENCE</scope>
    <source>
        <strain evidence="3">RSF 1966-606</strain>
    </source>
</reference>
<evidence type="ECO:0000313" key="3">
    <source>
        <dbReference type="EMBL" id="KAE9445528.1"/>
    </source>
</evidence>
<dbReference type="Pfam" id="PF15749">
    <property type="entry name" value="MRNIP"/>
    <property type="match status" value="1"/>
</dbReference>
<dbReference type="GO" id="GO:0007095">
    <property type="term" value="P:mitotic G2 DNA damage checkpoint signaling"/>
    <property type="evidence" value="ECO:0007669"/>
    <property type="project" value="TreeGrafter"/>
</dbReference>
<feature type="compositionally biased region" description="Polar residues" evidence="1">
    <location>
        <begin position="134"/>
        <end position="143"/>
    </location>
</feature>
<dbReference type="AlphaFoldDB" id="A0A6A4KRY3"/>
<dbReference type="InterPro" id="IPR032739">
    <property type="entry name" value="MRNIP"/>
</dbReference>
<accession>A0A6A4KRY3</accession>
<dbReference type="PANTHER" id="PTHR15863">
    <property type="entry name" value="MRN COMPLEX-INTERACTING PROTEIN"/>
    <property type="match status" value="1"/>
</dbReference>
<sequence>MQVKQQKKSSNKWTCVVCNEKQSVRKVFAQGFMAKDVRKFVQTFNMSRCQFEQQRTNETLGLVPEHTDDQPRSSNDKKRRSDWSEYVDPKDIHDGQEEEEQGREIHVTEEDVFGPRIVTELPPKELFKKPKLNADSSGFGTTQDGERGFRPVFQKRNFNKGKEPGKIDPTTANWASKRFDYKSQSEEGISAAEGPRRSLAKGDSNRRTYAKQLVEDGFAESRACHPTTAKVSSTKWGAYIIQDNKKDSEDKGPWKSQLRMTKGASKWDSYITEDDDEGDLHLKIGREFADNKGKWDDCVFDAKLYDQSVEEDIHPDFL</sequence>
<protein>
    <recommendedName>
        <fullName evidence="2">MRN complex-interacting protein N-terminal domain-containing protein</fullName>
    </recommendedName>
</protein>
<name>A0A6A4KRY3_9ERIC</name>
<gene>
    <name evidence="3" type="ORF">C3L33_22573</name>
</gene>
<feature type="domain" description="MRN complex-interacting protein N-terminal" evidence="2">
    <location>
        <begin position="1"/>
        <end position="81"/>
    </location>
</feature>
<dbReference type="GO" id="GO:0003682">
    <property type="term" value="F:chromatin binding"/>
    <property type="evidence" value="ECO:0007669"/>
    <property type="project" value="TreeGrafter"/>
</dbReference>
<dbReference type="GO" id="GO:0005634">
    <property type="term" value="C:nucleus"/>
    <property type="evidence" value="ECO:0007669"/>
    <property type="project" value="TreeGrafter"/>
</dbReference>
<dbReference type="OrthoDB" id="5960226at2759"/>
<feature type="region of interest" description="Disordered" evidence="1">
    <location>
        <begin position="129"/>
        <end position="205"/>
    </location>
</feature>
<evidence type="ECO:0000256" key="1">
    <source>
        <dbReference type="SAM" id="MobiDB-lite"/>
    </source>
</evidence>